<feature type="non-terminal residue" evidence="1">
    <location>
        <position position="1"/>
    </location>
</feature>
<dbReference type="Proteomes" id="UP000664859">
    <property type="component" value="Unassembled WGS sequence"/>
</dbReference>
<organism evidence="1 2">
    <name type="scientific">Tribonema minus</name>
    <dbReference type="NCBI Taxonomy" id="303371"/>
    <lineage>
        <taxon>Eukaryota</taxon>
        <taxon>Sar</taxon>
        <taxon>Stramenopiles</taxon>
        <taxon>Ochrophyta</taxon>
        <taxon>PX clade</taxon>
        <taxon>Xanthophyceae</taxon>
        <taxon>Tribonematales</taxon>
        <taxon>Tribonemataceae</taxon>
        <taxon>Tribonema</taxon>
    </lineage>
</organism>
<protein>
    <submittedName>
        <fullName evidence="1">Uncharacterized protein</fullName>
    </submittedName>
</protein>
<proteinExistence type="predicted"/>
<reference evidence="1" key="1">
    <citation type="submission" date="2021-02" db="EMBL/GenBank/DDBJ databases">
        <title>First Annotated Genome of the Yellow-green Alga Tribonema minus.</title>
        <authorList>
            <person name="Mahan K.M."/>
        </authorList>
    </citation>
    <scope>NUCLEOTIDE SEQUENCE</scope>
    <source>
        <strain evidence="1">UTEX B ZZ1240</strain>
    </source>
</reference>
<accession>A0A836CM98</accession>
<evidence type="ECO:0000313" key="2">
    <source>
        <dbReference type="Proteomes" id="UP000664859"/>
    </source>
</evidence>
<sequence length="66" mass="7397">GTRAIRRAHMVVMLNNNPTLLLERFPHHANEIKKSIAKVVTETEGLMTWKEFKVAAETALSQPGGR</sequence>
<dbReference type="AlphaFoldDB" id="A0A836CM98"/>
<keyword evidence="2" id="KW-1185">Reference proteome</keyword>
<comment type="caution">
    <text evidence="1">The sequence shown here is derived from an EMBL/GenBank/DDBJ whole genome shotgun (WGS) entry which is preliminary data.</text>
</comment>
<dbReference type="EMBL" id="JAFCMP010000034">
    <property type="protein sequence ID" value="KAG5190463.1"/>
    <property type="molecule type" value="Genomic_DNA"/>
</dbReference>
<dbReference type="OrthoDB" id="10447989at2759"/>
<evidence type="ECO:0000313" key="1">
    <source>
        <dbReference type="EMBL" id="KAG5190463.1"/>
    </source>
</evidence>
<name>A0A836CM98_9STRA</name>
<gene>
    <name evidence="1" type="ORF">JKP88DRAFT_175721</name>
</gene>